<dbReference type="InterPro" id="IPR001789">
    <property type="entry name" value="Sig_transdc_resp-reg_receiver"/>
</dbReference>
<comment type="caution">
    <text evidence="6">The sequence shown here is derived from an EMBL/GenBank/DDBJ whole genome shotgun (WGS) entry which is preliminary data.</text>
</comment>
<dbReference type="SMART" id="SM00448">
    <property type="entry name" value="REC"/>
    <property type="match status" value="1"/>
</dbReference>
<name>A0A919QIM8_9ACTN</name>
<dbReference type="InterPro" id="IPR016032">
    <property type="entry name" value="Sig_transdc_resp-reg_C-effctor"/>
</dbReference>
<evidence type="ECO:0000256" key="3">
    <source>
        <dbReference type="PROSITE-ProRule" id="PRU00169"/>
    </source>
</evidence>
<evidence type="ECO:0000259" key="5">
    <source>
        <dbReference type="PROSITE" id="PS50110"/>
    </source>
</evidence>
<reference evidence="6" key="1">
    <citation type="submission" date="2021-01" db="EMBL/GenBank/DDBJ databases">
        <title>Whole genome shotgun sequence of Acrocarpospora phusangensis NBRC 108782.</title>
        <authorList>
            <person name="Komaki H."/>
            <person name="Tamura T."/>
        </authorList>
    </citation>
    <scope>NUCLEOTIDE SEQUENCE</scope>
    <source>
        <strain evidence="6">NBRC 108782</strain>
    </source>
</reference>
<dbReference type="PROSITE" id="PS00622">
    <property type="entry name" value="HTH_LUXR_1"/>
    <property type="match status" value="1"/>
</dbReference>
<dbReference type="InterPro" id="IPR011006">
    <property type="entry name" value="CheY-like_superfamily"/>
</dbReference>
<dbReference type="SUPFAM" id="SSF46894">
    <property type="entry name" value="C-terminal effector domain of the bipartite response regulators"/>
    <property type="match status" value="1"/>
</dbReference>
<dbReference type="InterPro" id="IPR039420">
    <property type="entry name" value="WalR-like"/>
</dbReference>
<dbReference type="RefSeq" id="WP_239161974.1">
    <property type="nucleotide sequence ID" value="NZ_BOOA01000046.1"/>
</dbReference>
<dbReference type="PROSITE" id="PS50110">
    <property type="entry name" value="RESPONSE_REGULATORY"/>
    <property type="match status" value="1"/>
</dbReference>
<evidence type="ECO:0000313" key="6">
    <source>
        <dbReference type="EMBL" id="GIH26892.1"/>
    </source>
</evidence>
<dbReference type="Proteomes" id="UP000640052">
    <property type="component" value="Unassembled WGS sequence"/>
</dbReference>
<protein>
    <submittedName>
        <fullName evidence="6">DNA-binding response regulator</fullName>
    </submittedName>
</protein>
<dbReference type="GO" id="GO:0003677">
    <property type="term" value="F:DNA binding"/>
    <property type="evidence" value="ECO:0007669"/>
    <property type="project" value="UniProtKB-KW"/>
</dbReference>
<sequence length="213" mass="22534">MIRVLVADDHPLYRRGLVGVLTEEDGVEVVGEAADGDAALLLAAELRPDVVLMDLHMPGVNGVEATRRLAPDCRVLVLTMFDDDESVLAATRAGARGYLVKGASGERIVSAVRAVAAGDAVFGADVAGRVLGVLAADRRGARAGRPFPALTDREREVLDLIATGRSNGEIARRLHLSDKTIRNHVSAIFAKLQVADRSQAIVRAREAGLGLDS</sequence>
<evidence type="ECO:0000256" key="2">
    <source>
        <dbReference type="ARBA" id="ARBA00023125"/>
    </source>
</evidence>
<dbReference type="Gene3D" id="3.40.50.2300">
    <property type="match status" value="1"/>
</dbReference>
<organism evidence="6 7">
    <name type="scientific">Acrocarpospora phusangensis</name>
    <dbReference type="NCBI Taxonomy" id="1070424"/>
    <lineage>
        <taxon>Bacteria</taxon>
        <taxon>Bacillati</taxon>
        <taxon>Actinomycetota</taxon>
        <taxon>Actinomycetes</taxon>
        <taxon>Streptosporangiales</taxon>
        <taxon>Streptosporangiaceae</taxon>
        <taxon>Acrocarpospora</taxon>
    </lineage>
</organism>
<dbReference type="CDD" id="cd17535">
    <property type="entry name" value="REC_NarL-like"/>
    <property type="match status" value="1"/>
</dbReference>
<dbReference type="PRINTS" id="PR00038">
    <property type="entry name" value="HTHLUXR"/>
</dbReference>
<keyword evidence="2 6" id="KW-0238">DNA-binding</keyword>
<accession>A0A919QIM8</accession>
<dbReference type="Pfam" id="PF00072">
    <property type="entry name" value="Response_reg"/>
    <property type="match status" value="1"/>
</dbReference>
<dbReference type="GO" id="GO:0006355">
    <property type="term" value="P:regulation of DNA-templated transcription"/>
    <property type="evidence" value="ECO:0007669"/>
    <property type="project" value="InterPro"/>
</dbReference>
<dbReference type="GO" id="GO:0000160">
    <property type="term" value="P:phosphorelay signal transduction system"/>
    <property type="evidence" value="ECO:0007669"/>
    <property type="project" value="InterPro"/>
</dbReference>
<dbReference type="SMART" id="SM00421">
    <property type="entry name" value="HTH_LUXR"/>
    <property type="match status" value="1"/>
</dbReference>
<dbReference type="AlphaFoldDB" id="A0A919QIM8"/>
<feature type="modified residue" description="4-aspartylphosphate" evidence="3">
    <location>
        <position position="54"/>
    </location>
</feature>
<dbReference type="CDD" id="cd06170">
    <property type="entry name" value="LuxR_C_like"/>
    <property type="match status" value="1"/>
</dbReference>
<dbReference type="PROSITE" id="PS50043">
    <property type="entry name" value="HTH_LUXR_2"/>
    <property type="match status" value="1"/>
</dbReference>
<dbReference type="InterPro" id="IPR058245">
    <property type="entry name" value="NreC/VraR/RcsB-like_REC"/>
</dbReference>
<keyword evidence="1 3" id="KW-0597">Phosphoprotein</keyword>
<evidence type="ECO:0000256" key="1">
    <source>
        <dbReference type="ARBA" id="ARBA00022553"/>
    </source>
</evidence>
<proteinExistence type="predicted"/>
<dbReference type="Pfam" id="PF00196">
    <property type="entry name" value="GerE"/>
    <property type="match status" value="1"/>
</dbReference>
<feature type="domain" description="HTH luxR-type" evidence="4">
    <location>
        <begin position="143"/>
        <end position="208"/>
    </location>
</feature>
<dbReference type="InterPro" id="IPR000792">
    <property type="entry name" value="Tscrpt_reg_LuxR_C"/>
</dbReference>
<evidence type="ECO:0000259" key="4">
    <source>
        <dbReference type="PROSITE" id="PS50043"/>
    </source>
</evidence>
<feature type="domain" description="Response regulatory" evidence="5">
    <location>
        <begin position="3"/>
        <end position="116"/>
    </location>
</feature>
<gene>
    <name evidence="6" type="ORF">Aph01nite_52020</name>
</gene>
<dbReference type="SUPFAM" id="SSF52172">
    <property type="entry name" value="CheY-like"/>
    <property type="match status" value="1"/>
</dbReference>
<evidence type="ECO:0000313" key="7">
    <source>
        <dbReference type="Proteomes" id="UP000640052"/>
    </source>
</evidence>
<dbReference type="EMBL" id="BOOA01000046">
    <property type="protein sequence ID" value="GIH26892.1"/>
    <property type="molecule type" value="Genomic_DNA"/>
</dbReference>
<dbReference type="PANTHER" id="PTHR43214">
    <property type="entry name" value="TWO-COMPONENT RESPONSE REGULATOR"/>
    <property type="match status" value="1"/>
</dbReference>
<dbReference type="PANTHER" id="PTHR43214:SF43">
    <property type="entry name" value="TWO-COMPONENT RESPONSE REGULATOR"/>
    <property type="match status" value="1"/>
</dbReference>
<keyword evidence="7" id="KW-1185">Reference proteome</keyword>